<dbReference type="Proteomes" id="UP000825935">
    <property type="component" value="Chromosome 24"/>
</dbReference>
<protein>
    <submittedName>
        <fullName evidence="3">Uncharacterized protein</fullName>
    </submittedName>
</protein>
<keyword evidence="1" id="KW-0175">Coiled coil</keyword>
<evidence type="ECO:0000313" key="4">
    <source>
        <dbReference type="Proteomes" id="UP000825935"/>
    </source>
</evidence>
<dbReference type="EMBL" id="CM035429">
    <property type="protein sequence ID" value="KAH7300219.1"/>
    <property type="molecule type" value="Genomic_DNA"/>
</dbReference>
<feature type="compositionally biased region" description="Low complexity" evidence="2">
    <location>
        <begin position="125"/>
        <end position="134"/>
    </location>
</feature>
<gene>
    <name evidence="3" type="ORF">KP509_24G051100</name>
</gene>
<dbReference type="OrthoDB" id="913780at2759"/>
<keyword evidence="4" id="KW-1185">Reference proteome</keyword>
<evidence type="ECO:0000256" key="1">
    <source>
        <dbReference type="SAM" id="Coils"/>
    </source>
</evidence>
<name>A0A8T2RUL9_CERRI</name>
<evidence type="ECO:0000313" key="3">
    <source>
        <dbReference type="EMBL" id="KAH7300219.1"/>
    </source>
</evidence>
<comment type="caution">
    <text evidence="3">The sequence shown here is derived from an EMBL/GenBank/DDBJ whole genome shotgun (WGS) entry which is preliminary data.</text>
</comment>
<feature type="coiled-coil region" evidence="1">
    <location>
        <begin position="74"/>
        <end position="108"/>
    </location>
</feature>
<feature type="region of interest" description="Disordered" evidence="2">
    <location>
        <begin position="119"/>
        <end position="143"/>
    </location>
</feature>
<accession>A0A8T2RUL9</accession>
<sequence>MAMRVAGNIFTERNILQSPFTDQAHAVFYRSANALPSTQLRVSSFRPRNLLMLTSARDMADGTCSARTLPSTEHTSLKKELAELKLLVKQKEKELKAAKKEEKKKMKVGLKERKKVVKASKDCQSSESSSSSESSGDRCESTRMRMVRSWQPVPGITGEVGTSLVSLQGFATLASKTDYQVSGSVSLCGVSGAVVSPVRTDEHGLGQKVTSDELLDEHEKEVSGKVMRKVRLESVKSPFAGFTCPLRADQTPNRIEVCVGGKCKKAGSDLLLQELRSHVTNGCNVEAVPCKCMGTMLNGHKHEGLQGGSMAVPQQHSHVGVDDAKFILASHFGFAPSPSARPSLPVASGLDVAVKDHVSSD</sequence>
<reference evidence="3" key="1">
    <citation type="submission" date="2021-08" db="EMBL/GenBank/DDBJ databases">
        <title>WGS assembly of Ceratopteris richardii.</title>
        <authorList>
            <person name="Marchant D.B."/>
            <person name="Chen G."/>
            <person name="Jenkins J."/>
            <person name="Shu S."/>
            <person name="Leebens-Mack J."/>
            <person name="Grimwood J."/>
            <person name="Schmutz J."/>
            <person name="Soltis P."/>
            <person name="Soltis D."/>
            <person name="Chen Z.-H."/>
        </authorList>
    </citation>
    <scope>NUCLEOTIDE SEQUENCE</scope>
    <source>
        <strain evidence="3">Whitten #5841</strain>
        <tissue evidence="3">Leaf</tissue>
    </source>
</reference>
<evidence type="ECO:0000256" key="2">
    <source>
        <dbReference type="SAM" id="MobiDB-lite"/>
    </source>
</evidence>
<dbReference type="AlphaFoldDB" id="A0A8T2RUL9"/>
<proteinExistence type="predicted"/>
<organism evidence="3 4">
    <name type="scientific">Ceratopteris richardii</name>
    <name type="common">Triangle waterfern</name>
    <dbReference type="NCBI Taxonomy" id="49495"/>
    <lineage>
        <taxon>Eukaryota</taxon>
        <taxon>Viridiplantae</taxon>
        <taxon>Streptophyta</taxon>
        <taxon>Embryophyta</taxon>
        <taxon>Tracheophyta</taxon>
        <taxon>Polypodiopsida</taxon>
        <taxon>Polypodiidae</taxon>
        <taxon>Polypodiales</taxon>
        <taxon>Pteridineae</taxon>
        <taxon>Pteridaceae</taxon>
        <taxon>Parkerioideae</taxon>
        <taxon>Ceratopteris</taxon>
    </lineage>
</organism>